<sequence>MCPHEAEKAVVGETTRLLDSVPGDEELAERDWSSSAKRTSAWKEELSALIELSVPVIGTYLLEMFPGITSIILVGHIHHEQTEEFIDATALAVMFRNCVAISVGVGLTSALDTLCSQAYGANETHRMGTYLQTGVLVLSAFTVLVAVLFYFCEEILIALGQPEEVAKMTGTFSRILLPGIPALYLYELLRKVLQAQNVANPMLIVSIAANVVNVVLGYFLVFHTAWGWLGAAVARTASDMTFFLLLLPYTVGSGLSTTFWTGIHWKEAVEGITQFLTLGIPGMLQVCFEWWAFEVLALICGLLPNAVVSIGANAVVLNIASMAFMPYYGLSVGCNVRVGNALGASDPERAKLAAYLSLGLAAATAVVCATLLLTFRKSIPRWLTHDEEINQLSAELLIVVAVFQLPDAINGTVQGIFRGSGRQALGAQLNFVAYYLLGLPFAFLLAFWLHQGVAGLWEGMTVGLLLVAVVGTILVKRSDWVLLAKQATERIEEEGLQKD</sequence>
<evidence type="ECO:0000256" key="1">
    <source>
        <dbReference type="ARBA" id="ARBA00004651"/>
    </source>
</evidence>
<gene>
    <name evidence="9" type="ORF">SEMRO_15_G011090.1</name>
</gene>
<evidence type="ECO:0000256" key="7">
    <source>
        <dbReference type="ARBA" id="ARBA00023136"/>
    </source>
</evidence>
<keyword evidence="5 8" id="KW-0812">Transmembrane</keyword>
<comment type="caution">
    <text evidence="9">The sequence shown here is derived from an EMBL/GenBank/DDBJ whole genome shotgun (WGS) entry which is preliminary data.</text>
</comment>
<evidence type="ECO:0000313" key="9">
    <source>
        <dbReference type="EMBL" id="CAB9497155.1"/>
    </source>
</evidence>
<reference evidence="9" key="1">
    <citation type="submission" date="2020-06" db="EMBL/GenBank/DDBJ databases">
        <authorList>
            <consortium name="Plant Systems Biology data submission"/>
        </authorList>
    </citation>
    <scope>NUCLEOTIDE SEQUENCE</scope>
    <source>
        <strain evidence="9">D6</strain>
    </source>
</reference>
<dbReference type="PIRSF" id="PIRSF006603">
    <property type="entry name" value="DinF"/>
    <property type="match status" value="1"/>
</dbReference>
<dbReference type="GO" id="GO:0015297">
    <property type="term" value="F:antiporter activity"/>
    <property type="evidence" value="ECO:0007669"/>
    <property type="project" value="InterPro"/>
</dbReference>
<feature type="transmembrane region" description="Helical" evidence="8">
    <location>
        <begin position="130"/>
        <end position="151"/>
    </location>
</feature>
<evidence type="ECO:0000256" key="6">
    <source>
        <dbReference type="ARBA" id="ARBA00022989"/>
    </source>
</evidence>
<keyword evidence="7 8" id="KW-0472">Membrane</keyword>
<dbReference type="InterPro" id="IPR002528">
    <property type="entry name" value="MATE_fam"/>
</dbReference>
<dbReference type="GO" id="GO:1990961">
    <property type="term" value="P:xenobiotic detoxification by transmembrane export across the plasma membrane"/>
    <property type="evidence" value="ECO:0007669"/>
    <property type="project" value="InterPro"/>
</dbReference>
<evidence type="ECO:0000256" key="5">
    <source>
        <dbReference type="ARBA" id="ARBA00022692"/>
    </source>
</evidence>
<protein>
    <submittedName>
        <fullName evidence="9">Protein DETOXIFICATION</fullName>
    </submittedName>
</protein>
<feature type="transmembrane region" description="Helical" evidence="8">
    <location>
        <begin position="201"/>
        <end position="222"/>
    </location>
</feature>
<keyword evidence="4" id="KW-1003">Cell membrane</keyword>
<dbReference type="OrthoDB" id="2126698at2759"/>
<organism evidence="9 10">
    <name type="scientific">Seminavis robusta</name>
    <dbReference type="NCBI Taxonomy" id="568900"/>
    <lineage>
        <taxon>Eukaryota</taxon>
        <taxon>Sar</taxon>
        <taxon>Stramenopiles</taxon>
        <taxon>Ochrophyta</taxon>
        <taxon>Bacillariophyta</taxon>
        <taxon>Bacillariophyceae</taxon>
        <taxon>Bacillariophycidae</taxon>
        <taxon>Naviculales</taxon>
        <taxon>Naviculaceae</taxon>
        <taxon>Seminavis</taxon>
    </lineage>
</organism>
<feature type="transmembrane region" description="Helical" evidence="8">
    <location>
        <begin position="242"/>
        <end position="263"/>
    </location>
</feature>
<dbReference type="InterPro" id="IPR048279">
    <property type="entry name" value="MdtK-like"/>
</dbReference>
<comment type="similarity">
    <text evidence="2">Belongs to the multi antimicrobial extrusion (MATE) (TC 2.A.66.1) family.</text>
</comment>
<evidence type="ECO:0000256" key="4">
    <source>
        <dbReference type="ARBA" id="ARBA00022475"/>
    </source>
</evidence>
<feature type="transmembrane region" description="Helical" evidence="8">
    <location>
        <begin position="455"/>
        <end position="475"/>
    </location>
</feature>
<evidence type="ECO:0000256" key="2">
    <source>
        <dbReference type="ARBA" id="ARBA00010199"/>
    </source>
</evidence>
<keyword evidence="10" id="KW-1185">Reference proteome</keyword>
<comment type="subcellular location">
    <subcellularLocation>
        <location evidence="1">Cell membrane</location>
        <topology evidence="1">Multi-pass membrane protein</topology>
    </subcellularLocation>
</comment>
<dbReference type="GO" id="GO:0042910">
    <property type="term" value="F:xenobiotic transmembrane transporter activity"/>
    <property type="evidence" value="ECO:0007669"/>
    <property type="project" value="InterPro"/>
</dbReference>
<name>A0A9N8H2U9_9STRA</name>
<accession>A0A9N8H2U9</accession>
<dbReference type="Proteomes" id="UP001153069">
    <property type="component" value="Unassembled WGS sequence"/>
</dbReference>
<dbReference type="EMBL" id="CAICTM010000015">
    <property type="protein sequence ID" value="CAB9497155.1"/>
    <property type="molecule type" value="Genomic_DNA"/>
</dbReference>
<dbReference type="AlphaFoldDB" id="A0A9N8H2U9"/>
<feature type="transmembrane region" description="Helical" evidence="8">
    <location>
        <begin position="352"/>
        <end position="376"/>
    </location>
</feature>
<feature type="transmembrane region" description="Helical" evidence="8">
    <location>
        <begin position="429"/>
        <end position="449"/>
    </location>
</feature>
<keyword evidence="6 8" id="KW-1133">Transmembrane helix</keyword>
<keyword evidence="3" id="KW-0813">Transport</keyword>
<dbReference type="CDD" id="cd13132">
    <property type="entry name" value="MATE_eukaryotic"/>
    <property type="match status" value="1"/>
</dbReference>
<dbReference type="InterPro" id="IPR045069">
    <property type="entry name" value="MATE_euk"/>
</dbReference>
<feature type="transmembrane region" description="Helical" evidence="8">
    <location>
        <begin position="171"/>
        <end position="189"/>
    </location>
</feature>
<evidence type="ECO:0000256" key="8">
    <source>
        <dbReference type="SAM" id="Phobius"/>
    </source>
</evidence>
<evidence type="ECO:0000313" key="10">
    <source>
        <dbReference type="Proteomes" id="UP001153069"/>
    </source>
</evidence>
<dbReference type="Pfam" id="PF01554">
    <property type="entry name" value="MatE"/>
    <property type="match status" value="2"/>
</dbReference>
<dbReference type="GO" id="GO:0005886">
    <property type="term" value="C:plasma membrane"/>
    <property type="evidence" value="ECO:0007669"/>
    <property type="project" value="UniProtKB-SubCell"/>
</dbReference>
<proteinExistence type="inferred from homology"/>
<evidence type="ECO:0000256" key="3">
    <source>
        <dbReference type="ARBA" id="ARBA00022448"/>
    </source>
</evidence>
<dbReference type="NCBIfam" id="TIGR00797">
    <property type="entry name" value="matE"/>
    <property type="match status" value="1"/>
</dbReference>
<dbReference type="PANTHER" id="PTHR11206">
    <property type="entry name" value="MULTIDRUG RESISTANCE PROTEIN"/>
    <property type="match status" value="1"/>
</dbReference>